<dbReference type="RefSeq" id="WP_109812516.1">
    <property type="nucleotide sequence ID" value="NZ_QGKU01000047.1"/>
</dbReference>
<keyword evidence="2 3" id="KW-0808">Transferase</keyword>
<name>A0A2V2LJA8_9RHOB</name>
<evidence type="ECO:0000256" key="2">
    <source>
        <dbReference type="ARBA" id="ARBA00022679"/>
    </source>
</evidence>
<dbReference type="EMBL" id="QGKU01000047">
    <property type="protein sequence ID" value="PWR01933.1"/>
    <property type="molecule type" value="Genomic_DNA"/>
</dbReference>
<dbReference type="Gene3D" id="3.40.50.12710">
    <property type="match status" value="1"/>
</dbReference>
<dbReference type="GO" id="GO:0035243">
    <property type="term" value="F:protein-arginine omega-N symmetric methyltransferase activity"/>
    <property type="evidence" value="ECO:0007669"/>
    <property type="project" value="TreeGrafter"/>
</dbReference>
<reference evidence="3 4" key="1">
    <citation type="submission" date="2018-05" db="EMBL/GenBank/DDBJ databases">
        <title>Rhodobacteraceae gen. nov., sp. nov. isolated from sea water.</title>
        <authorList>
            <person name="Ren Y."/>
        </authorList>
    </citation>
    <scope>NUCLEOTIDE SEQUENCE [LARGE SCALE GENOMIC DNA]</scope>
    <source>
        <strain evidence="3 4">TG-679</strain>
    </source>
</reference>
<organism evidence="3 4">
    <name type="scientific">Meridianimarinicoccus roseus</name>
    <dbReference type="NCBI Taxonomy" id="2072018"/>
    <lineage>
        <taxon>Bacteria</taxon>
        <taxon>Pseudomonadati</taxon>
        <taxon>Pseudomonadota</taxon>
        <taxon>Alphaproteobacteria</taxon>
        <taxon>Rhodobacterales</taxon>
        <taxon>Paracoccaceae</taxon>
        <taxon>Meridianimarinicoccus</taxon>
    </lineage>
</organism>
<sequence length="356" mass="37080">MTPLDALLRRRIAVGGPITLADYMAECLLHPEHGYYTGRDPLGAEGDFTTAPEISQMFGELVGLALGQAWLDQGAPAPVALAELGPGRGTLMADILRAARAVPGLPEAVQVHLVEASPVLRRRQAAALPDAAPTWHDSADTLPDLPLLLVANEFFDALPIRQFQRSGRGWAERQVTVGEAGLAAGLTPAAPLAALAHRLADTADGEVVETRPAAAAIAAGLAGRIAAHGGAALIVDYGDWRSSGDTFQALEAHRMVDPFARPGCADLTAHVDFEALADAAAAQGVAVSPMVPQGVFLERLGITARATSLAARMDGAAREAHVAAHRRLTHPGEMGSLFKCMAFTPKAAPPFPGLTP</sequence>
<dbReference type="PANTHER" id="PTHR12049:SF7">
    <property type="entry name" value="PROTEIN ARGININE METHYLTRANSFERASE NDUFAF7, MITOCHONDRIAL"/>
    <property type="match status" value="1"/>
</dbReference>
<evidence type="ECO:0000256" key="1">
    <source>
        <dbReference type="ARBA" id="ARBA00022603"/>
    </source>
</evidence>
<keyword evidence="4" id="KW-1185">Reference proteome</keyword>
<dbReference type="InterPro" id="IPR003788">
    <property type="entry name" value="NDUFAF7"/>
</dbReference>
<proteinExistence type="predicted"/>
<dbReference type="Pfam" id="PF02636">
    <property type="entry name" value="Methyltransf_28"/>
    <property type="match status" value="1"/>
</dbReference>
<dbReference type="GO" id="GO:0032259">
    <property type="term" value="P:methylation"/>
    <property type="evidence" value="ECO:0007669"/>
    <property type="project" value="UniProtKB-KW"/>
</dbReference>
<keyword evidence="1 3" id="KW-0489">Methyltransferase</keyword>
<evidence type="ECO:0000313" key="4">
    <source>
        <dbReference type="Proteomes" id="UP000245680"/>
    </source>
</evidence>
<dbReference type="AlphaFoldDB" id="A0A2V2LJA8"/>
<dbReference type="PANTHER" id="PTHR12049">
    <property type="entry name" value="PROTEIN ARGININE METHYLTRANSFERASE NDUFAF7, MITOCHONDRIAL"/>
    <property type="match status" value="1"/>
</dbReference>
<gene>
    <name evidence="3" type="ORF">DKT77_14955</name>
</gene>
<accession>A0A2V2LJA8</accession>
<dbReference type="InterPro" id="IPR038375">
    <property type="entry name" value="NDUFAF7_sf"/>
</dbReference>
<dbReference type="OrthoDB" id="9794208at2"/>
<evidence type="ECO:0000313" key="3">
    <source>
        <dbReference type="EMBL" id="PWR01933.1"/>
    </source>
</evidence>
<protein>
    <submittedName>
        <fullName evidence="3">Methyltransferase</fullName>
    </submittedName>
</protein>
<dbReference type="Proteomes" id="UP000245680">
    <property type="component" value="Unassembled WGS sequence"/>
</dbReference>
<dbReference type="InterPro" id="IPR029063">
    <property type="entry name" value="SAM-dependent_MTases_sf"/>
</dbReference>
<comment type="caution">
    <text evidence="3">The sequence shown here is derived from an EMBL/GenBank/DDBJ whole genome shotgun (WGS) entry which is preliminary data.</text>
</comment>
<dbReference type="SUPFAM" id="SSF53335">
    <property type="entry name" value="S-adenosyl-L-methionine-dependent methyltransferases"/>
    <property type="match status" value="1"/>
</dbReference>